<keyword evidence="5 8" id="KW-1133">Transmembrane helix</keyword>
<dbReference type="EMBL" id="CP004353">
    <property type="protein sequence ID" value="AHI23572.1"/>
    <property type="molecule type" value="Genomic_DNA"/>
</dbReference>
<evidence type="ECO:0000256" key="5">
    <source>
        <dbReference type="ARBA" id="ARBA00022989"/>
    </source>
</evidence>
<dbReference type="eggNOG" id="COG0168">
    <property type="taxonomic scope" value="Bacteria"/>
</dbReference>
<dbReference type="PANTHER" id="PTHR32024:SF1">
    <property type="entry name" value="KTR SYSTEM POTASSIUM UPTAKE PROTEIN B"/>
    <property type="match status" value="1"/>
</dbReference>
<reference evidence="9 10" key="1">
    <citation type="submission" date="2013-02" db="EMBL/GenBank/DDBJ databases">
        <title>The complete genome sequence of Corynebacterium vitaeruminis DSM 20294.</title>
        <authorList>
            <person name="Ruckert C."/>
            <person name="Albersmeier A."/>
            <person name="Kalinowski J."/>
        </authorList>
    </citation>
    <scope>NUCLEOTIDE SEQUENCE [LARGE SCALE GENOMIC DNA]</scope>
    <source>
        <strain evidence="10">ATCC 10234</strain>
    </source>
</reference>
<feature type="transmembrane region" description="Helical" evidence="8">
    <location>
        <begin position="6"/>
        <end position="26"/>
    </location>
</feature>
<evidence type="ECO:0000256" key="1">
    <source>
        <dbReference type="ARBA" id="ARBA00004651"/>
    </source>
</evidence>
<feature type="transmembrane region" description="Helical" evidence="8">
    <location>
        <begin position="120"/>
        <end position="141"/>
    </location>
</feature>
<feature type="transmembrane region" description="Helical" evidence="8">
    <location>
        <begin position="69"/>
        <end position="93"/>
    </location>
</feature>
<organism evidence="9 10">
    <name type="scientific">Corynebacterium vitaeruminis DSM 20294</name>
    <dbReference type="NCBI Taxonomy" id="1224164"/>
    <lineage>
        <taxon>Bacteria</taxon>
        <taxon>Bacillati</taxon>
        <taxon>Actinomycetota</taxon>
        <taxon>Actinomycetes</taxon>
        <taxon>Mycobacteriales</taxon>
        <taxon>Corynebacteriaceae</taxon>
        <taxon>Corynebacterium</taxon>
    </lineage>
</organism>
<evidence type="ECO:0000313" key="10">
    <source>
        <dbReference type="Proteomes" id="UP000019222"/>
    </source>
</evidence>
<dbReference type="GO" id="GO:0030001">
    <property type="term" value="P:metal ion transport"/>
    <property type="evidence" value="ECO:0007669"/>
    <property type="project" value="UniProtKB-ARBA"/>
</dbReference>
<evidence type="ECO:0000256" key="4">
    <source>
        <dbReference type="ARBA" id="ARBA00022692"/>
    </source>
</evidence>
<feature type="transmembrane region" description="Helical" evidence="8">
    <location>
        <begin position="225"/>
        <end position="248"/>
    </location>
</feature>
<name>W5Y2X8_9CORY</name>
<keyword evidence="3" id="KW-1003">Cell membrane</keyword>
<evidence type="ECO:0000256" key="8">
    <source>
        <dbReference type="SAM" id="Phobius"/>
    </source>
</evidence>
<proteinExistence type="predicted"/>
<feature type="transmembrane region" description="Helical" evidence="8">
    <location>
        <begin position="184"/>
        <end position="205"/>
    </location>
</feature>
<dbReference type="GO" id="GO:0008324">
    <property type="term" value="F:monoatomic cation transmembrane transporter activity"/>
    <property type="evidence" value="ECO:0007669"/>
    <property type="project" value="InterPro"/>
</dbReference>
<feature type="transmembrane region" description="Helical" evidence="8">
    <location>
        <begin position="405"/>
        <end position="427"/>
    </location>
</feature>
<keyword evidence="10" id="KW-1185">Reference proteome</keyword>
<dbReference type="KEGG" id="cvt:B843_10970"/>
<dbReference type="RefSeq" id="WP_025253564.1">
    <property type="nucleotide sequence ID" value="NZ_CP004353.1"/>
</dbReference>
<dbReference type="InterPro" id="IPR003445">
    <property type="entry name" value="Cat_transpt"/>
</dbReference>
<keyword evidence="6" id="KW-0406">Ion transport</keyword>
<dbReference type="PANTHER" id="PTHR32024">
    <property type="entry name" value="TRK SYSTEM POTASSIUM UPTAKE PROTEIN TRKG-RELATED"/>
    <property type="match status" value="1"/>
</dbReference>
<accession>W5Y2X8</accession>
<feature type="transmembrane region" description="Helical" evidence="8">
    <location>
        <begin position="348"/>
        <end position="370"/>
    </location>
</feature>
<evidence type="ECO:0000256" key="2">
    <source>
        <dbReference type="ARBA" id="ARBA00022448"/>
    </source>
</evidence>
<evidence type="ECO:0000256" key="6">
    <source>
        <dbReference type="ARBA" id="ARBA00023065"/>
    </source>
</evidence>
<dbReference type="STRING" id="1224164.B843_10970"/>
<dbReference type="PATRIC" id="fig|1224164.3.peg.2211"/>
<keyword evidence="4 8" id="KW-0812">Transmembrane</keyword>
<sequence length="444" mass="46759">MRVTPSRLVAGCFAALVIIGTAILYMPVSRMGDAQADFITALFTATSAVCLTGLAVVDTATYWSHFGQAVIAVLIQLGGLGIMTLATLAGWFISGKLGLRDRLNAEAEGRGAQLGDVRNLLVATISFTALVESITAFVLTLRFHALGSAWPAAIWEGSFHAISAFNNAGFGLRSNNLVPYVGDFGIILPISAAIIIGGLGFPLLLELYVRYRKRRAGMHVGHLSLTAIFTLIGTAVLLVLGTVGTYAIERRGVMSGFDLKTQLLASFFHSVTSRTAGFNSVDVGALHPSTLVLTDFLMFIGGGSGGTAGGIKITTAAVLLAVMVAEIRGDESVLVHCRRIPNRTVRQAMAVLMLASLFVGFAIMLMLFIAPEFATMQLSFEVISAFATVGLSTGITAALPALGKLLLVVLMFAGRVGPVALVAALAARKTTRMYSYAVERPIIG</sequence>
<evidence type="ECO:0000256" key="7">
    <source>
        <dbReference type="ARBA" id="ARBA00023136"/>
    </source>
</evidence>
<dbReference type="Pfam" id="PF02386">
    <property type="entry name" value="TrkH"/>
    <property type="match status" value="1"/>
</dbReference>
<dbReference type="AlphaFoldDB" id="W5Y2X8"/>
<gene>
    <name evidence="9" type="ORF">B843_10970</name>
</gene>
<protein>
    <submittedName>
        <fullName evidence="9">Potassium uptake protein TrkH family</fullName>
    </submittedName>
</protein>
<dbReference type="HOGENOM" id="CLU_026429_0_1_11"/>
<comment type="subcellular location">
    <subcellularLocation>
        <location evidence="1">Cell membrane</location>
        <topology evidence="1">Multi-pass membrane protein</topology>
    </subcellularLocation>
</comment>
<keyword evidence="2" id="KW-0813">Transport</keyword>
<keyword evidence="7 8" id="KW-0472">Membrane</keyword>
<feature type="transmembrane region" description="Helical" evidence="8">
    <location>
        <begin position="38"/>
        <end position="57"/>
    </location>
</feature>
<evidence type="ECO:0000313" key="9">
    <source>
        <dbReference type="EMBL" id="AHI23572.1"/>
    </source>
</evidence>
<evidence type="ECO:0000256" key="3">
    <source>
        <dbReference type="ARBA" id="ARBA00022475"/>
    </source>
</evidence>
<dbReference type="GO" id="GO:0005886">
    <property type="term" value="C:plasma membrane"/>
    <property type="evidence" value="ECO:0007669"/>
    <property type="project" value="UniProtKB-SubCell"/>
</dbReference>
<dbReference type="Proteomes" id="UP000019222">
    <property type="component" value="Chromosome"/>
</dbReference>